<dbReference type="EMBL" id="BJWH01000011">
    <property type="protein sequence ID" value="GEL98813.1"/>
    <property type="molecule type" value="Genomic_DNA"/>
</dbReference>
<dbReference type="SUPFAM" id="SSF54593">
    <property type="entry name" value="Glyoxalase/Bleomycin resistance protein/Dihydroxybiphenyl dioxygenase"/>
    <property type="match status" value="1"/>
</dbReference>
<dbReference type="RefSeq" id="WP_146846316.1">
    <property type="nucleotide sequence ID" value="NZ_BJWH01000011.1"/>
</dbReference>
<dbReference type="GO" id="GO:0032259">
    <property type="term" value="P:methylation"/>
    <property type="evidence" value="ECO:0007669"/>
    <property type="project" value="UniProtKB-KW"/>
</dbReference>
<evidence type="ECO:0000259" key="1">
    <source>
        <dbReference type="Pfam" id="PF06983"/>
    </source>
</evidence>
<dbReference type="AlphaFoldDB" id="A0A511JMH7"/>
<dbReference type="Proteomes" id="UP000321049">
    <property type="component" value="Unassembled WGS sequence"/>
</dbReference>
<dbReference type="InterPro" id="IPR029068">
    <property type="entry name" value="Glyas_Bleomycin-R_OHBP_Dase"/>
</dbReference>
<organism evidence="2 3">
    <name type="scientific">Cellulomonas terrae</name>
    <dbReference type="NCBI Taxonomy" id="311234"/>
    <lineage>
        <taxon>Bacteria</taxon>
        <taxon>Bacillati</taxon>
        <taxon>Actinomycetota</taxon>
        <taxon>Actinomycetes</taxon>
        <taxon>Micrococcales</taxon>
        <taxon>Cellulomonadaceae</taxon>
        <taxon>Cellulomonas</taxon>
    </lineage>
</organism>
<evidence type="ECO:0000313" key="2">
    <source>
        <dbReference type="EMBL" id="GEL98813.1"/>
    </source>
</evidence>
<dbReference type="Pfam" id="PF06983">
    <property type="entry name" value="3-dmu-9_3-mt"/>
    <property type="match status" value="1"/>
</dbReference>
<evidence type="ECO:0000313" key="3">
    <source>
        <dbReference type="Proteomes" id="UP000321049"/>
    </source>
</evidence>
<keyword evidence="3" id="KW-1185">Reference proteome</keyword>
<reference evidence="2 3" key="1">
    <citation type="submission" date="2019-07" db="EMBL/GenBank/DDBJ databases">
        <title>Whole genome shotgun sequence of Cellulomonas terrae NBRC 100819.</title>
        <authorList>
            <person name="Hosoyama A."/>
            <person name="Uohara A."/>
            <person name="Ohji S."/>
            <person name="Ichikawa N."/>
        </authorList>
    </citation>
    <scope>NUCLEOTIDE SEQUENCE [LARGE SCALE GENOMIC DNA]</scope>
    <source>
        <strain evidence="2 3">NBRC 100819</strain>
    </source>
</reference>
<dbReference type="PANTHER" id="PTHR33990:SF2">
    <property type="entry name" value="PHNB-LIKE DOMAIN-CONTAINING PROTEIN"/>
    <property type="match status" value="1"/>
</dbReference>
<sequence length="159" mass="16894">MTSISPFLWFDDQAEQAAQRYVEIFPNSQILSVARYGEGAPQPAGTALTVSFVLDGQEVQALNGGPAFPFTEAFSFQVSVPDQAECDRVWDALIADGGEPGRCGWLKDRWGLSWQVVPTALPALLADPDPARAGRAMDAMLTMGKIDVAALHAAADAGA</sequence>
<keyword evidence="2" id="KW-0808">Transferase</keyword>
<protein>
    <submittedName>
        <fullName evidence="2">Putative 3-demethylubiquinone-9 3-methyltransferase</fullName>
    </submittedName>
</protein>
<dbReference type="InterPro" id="IPR028973">
    <property type="entry name" value="PhnB-like"/>
</dbReference>
<keyword evidence="2" id="KW-0489">Methyltransferase</keyword>
<feature type="domain" description="PhnB-like" evidence="1">
    <location>
        <begin position="3"/>
        <end position="117"/>
    </location>
</feature>
<proteinExistence type="predicted"/>
<dbReference type="GO" id="GO:0008168">
    <property type="term" value="F:methyltransferase activity"/>
    <property type="evidence" value="ECO:0007669"/>
    <property type="project" value="UniProtKB-KW"/>
</dbReference>
<dbReference type="OrthoDB" id="9806473at2"/>
<dbReference type="PIRSF" id="PIRSF021700">
    <property type="entry name" value="3_dmu_93_MTrfase"/>
    <property type="match status" value="1"/>
</dbReference>
<dbReference type="CDD" id="cd06588">
    <property type="entry name" value="PhnB_like"/>
    <property type="match status" value="1"/>
</dbReference>
<keyword evidence="2" id="KW-0830">Ubiquinone</keyword>
<dbReference type="InterPro" id="IPR009725">
    <property type="entry name" value="3_dmu_93_MTrfase"/>
</dbReference>
<dbReference type="PANTHER" id="PTHR33990">
    <property type="entry name" value="PROTEIN YJDN-RELATED"/>
    <property type="match status" value="1"/>
</dbReference>
<gene>
    <name evidence="2" type="ORF">CTE05_23600</name>
</gene>
<accession>A0A511JMH7</accession>
<comment type="caution">
    <text evidence="2">The sequence shown here is derived from an EMBL/GenBank/DDBJ whole genome shotgun (WGS) entry which is preliminary data.</text>
</comment>
<name>A0A511JMH7_9CELL</name>
<dbReference type="Gene3D" id="3.10.180.10">
    <property type="entry name" value="2,3-Dihydroxybiphenyl 1,2-Dioxygenase, domain 1"/>
    <property type="match status" value="1"/>
</dbReference>